<evidence type="ECO:0000259" key="10">
    <source>
        <dbReference type="PROSITE" id="PS50042"/>
    </source>
</evidence>
<dbReference type="SUPFAM" id="SSF48452">
    <property type="entry name" value="TPR-like"/>
    <property type="match status" value="1"/>
</dbReference>
<evidence type="ECO:0000313" key="12">
    <source>
        <dbReference type="EMBL" id="GAP62917.1"/>
    </source>
</evidence>
<evidence type="ECO:0000256" key="7">
    <source>
        <dbReference type="ARBA" id="ARBA00023286"/>
    </source>
</evidence>
<dbReference type="EMBL" id="BBZA01000089">
    <property type="protein sequence ID" value="GAP62917.1"/>
    <property type="molecule type" value="Genomic_DNA"/>
</dbReference>
<evidence type="ECO:0000259" key="11">
    <source>
        <dbReference type="PROSITE" id="PS50125"/>
    </source>
</evidence>
<dbReference type="SUPFAM" id="SSF52540">
    <property type="entry name" value="P-loop containing nucleoside triphosphate hydrolases"/>
    <property type="match status" value="1"/>
</dbReference>
<dbReference type="GO" id="GO:0035556">
    <property type="term" value="P:intracellular signal transduction"/>
    <property type="evidence" value="ECO:0007669"/>
    <property type="project" value="InterPro"/>
</dbReference>
<dbReference type="InterPro" id="IPR029787">
    <property type="entry name" value="Nucleotide_cyclase"/>
</dbReference>
<dbReference type="PANTHER" id="PTHR45638:SF11">
    <property type="entry name" value="CYCLIC NUCLEOTIDE-GATED CATION CHANNEL SUBUNIT A"/>
    <property type="match status" value="1"/>
</dbReference>
<dbReference type="Pfam" id="PF05729">
    <property type="entry name" value="NACHT"/>
    <property type="match status" value="1"/>
</dbReference>
<dbReference type="Proteomes" id="UP000037784">
    <property type="component" value="Unassembled WGS sequence"/>
</dbReference>
<dbReference type="Pfam" id="PF00027">
    <property type="entry name" value="cNMP_binding"/>
    <property type="match status" value="1"/>
</dbReference>
<dbReference type="GO" id="GO:0044877">
    <property type="term" value="F:protein-containing complex binding"/>
    <property type="evidence" value="ECO:0007669"/>
    <property type="project" value="TreeGrafter"/>
</dbReference>
<dbReference type="InterPro" id="IPR019734">
    <property type="entry name" value="TPR_rpt"/>
</dbReference>
<feature type="repeat" description="TPR" evidence="9">
    <location>
        <begin position="775"/>
        <end position="808"/>
    </location>
</feature>
<dbReference type="InterPro" id="IPR018490">
    <property type="entry name" value="cNMP-bd_dom_sf"/>
</dbReference>
<dbReference type="GO" id="GO:0009190">
    <property type="term" value="P:cyclic nucleotide biosynthetic process"/>
    <property type="evidence" value="ECO:0007669"/>
    <property type="project" value="InterPro"/>
</dbReference>
<dbReference type="InterPro" id="IPR050866">
    <property type="entry name" value="CNG_cation_channel"/>
</dbReference>
<keyword evidence="6" id="KW-0472">Membrane</keyword>
<dbReference type="CDD" id="cd07302">
    <property type="entry name" value="CHD"/>
    <property type="match status" value="1"/>
</dbReference>
<proteinExistence type="predicted"/>
<dbReference type="SMART" id="SM00028">
    <property type="entry name" value="TPR"/>
    <property type="match status" value="4"/>
</dbReference>
<evidence type="ECO:0000256" key="6">
    <source>
        <dbReference type="ARBA" id="ARBA00023136"/>
    </source>
</evidence>
<dbReference type="AlphaFoldDB" id="A0A0M9UCJ6"/>
<dbReference type="SUPFAM" id="SSF55073">
    <property type="entry name" value="Nucleotide cyclase"/>
    <property type="match status" value="1"/>
</dbReference>
<keyword evidence="4" id="KW-1133">Transmembrane helix</keyword>
<sequence length="1176" mass="136005">MAADDHLTTRTALEAQFGHQIALLLKMIELSNLGGIATVECNNLQLRRRLFRYFDERLAERGMLLYPLRIDRHDLNLVRVLRNITDQPGFKDLELLGRYRRIVFFVYGLEDYTPRQQKKFLEFLNLFRDATTIIKEPIIIWATSDFIARMASEAPDFWSWKGLLFSFDDDTPLQFDEALLPAEQYLYNIARDPSIAVWSEVYVPLQLTHVRLKEERNGNIAREKERRAPLYSRLQTLGETTAVKWERFERHEALAVLRECQRGVVVGDPGAGKTTILRMMAHRMAVEQWERIQQGAIAPHEPRLLPIFVRLNALRKGYTLVELITEQLMRTTGLDTFTVDDVQALLKGERLTLPDDPTPVRLLLLLDGLNEVEFDLQRDVLSWFYQLGREHRLIVSTRNDYARFLPRFLTMYLVEPLGDEEIKAFLERYVGHRNSATLYQQIIEDNSLHDLARSPLLLFMLTQIADEATGFKLPSDHAHLYRLFTEQLLARIEEEWWNIFGRSKARIKLDVSRVALARLAITMQRERRATLNVRRCFWLIKEAAYLQSAQGSVQDIFEGLLFSGLIRLTPNRKAVEFMHQAVREFYAAWYLVTYEEPIEFYLDESGLTHWQGTAALYLGLHPDKGIAFRQLLGEEGAYQRYWLAARALEHVGLESKAWQEIEQAFLHDEKWLARFKLACGLAMEWRGKLSDAVLYLQDAIAYDPELAIASYELGIVYRLLGDLEMAAVALRSAIRIDPTLVDSYNQLGIVYFEMQDYTRAMYVFQAAIDLEPENPHHYFNLGLAYKMLGQYDEAWAMFEEVLRRDSGYREAREQQQLIALARNFDRIAFLERILLFRSLSLEHLVLLSHSLEERTYAPGEMIVWQGEEGDHLFIIESGEVEVIARDAETGALRVLNRLGTGDYFGEIALLEEGARRTASVRAVTPVRVLALHRTDFMRIKEESPDVVSMLVQTRNDRLEADVRHTLEENIQRFREWRRQASEHIQQYKQGEHQMTVLAADIRNSTPLTQQFGATRWLRFLKDFYSDMIEVVGNRGIIYQYVGDQIVALFEKPLDAVACAVDMQTTYMRLLHQWEMRLETPLESGLGVGIATGTIAIEDTDFDAVLAGTPVVLATRLSARSKERNAVYLDETTFKAILGSPYWAEMLEHPILLKGFHEPVRVYRLARVAGQPTESVV</sequence>
<dbReference type="InterPro" id="IPR001054">
    <property type="entry name" value="A/G_cyclase"/>
</dbReference>
<evidence type="ECO:0008006" key="14">
    <source>
        <dbReference type="Google" id="ProtNLM"/>
    </source>
</evidence>
<keyword evidence="3" id="KW-0812">Transmembrane</keyword>
<dbReference type="InterPro" id="IPR000595">
    <property type="entry name" value="cNMP-bd_dom"/>
</dbReference>
<dbReference type="PROSITE" id="PS50005">
    <property type="entry name" value="TPR"/>
    <property type="match status" value="3"/>
</dbReference>
<dbReference type="SUPFAM" id="SSF51206">
    <property type="entry name" value="cAMP-binding domain-like"/>
    <property type="match status" value="1"/>
</dbReference>
<name>A0A0M9UCJ6_9CHLR</name>
<gene>
    <name evidence="12" type="ORF">ARMA_1340</name>
</gene>
<keyword evidence="8" id="KW-0407">Ion channel</keyword>
<dbReference type="PANTHER" id="PTHR45638">
    <property type="entry name" value="CYCLIC NUCLEOTIDE-GATED CATION CHANNEL SUBUNIT A"/>
    <property type="match status" value="1"/>
</dbReference>
<dbReference type="Gene3D" id="3.40.50.300">
    <property type="entry name" value="P-loop containing nucleotide triphosphate hydrolases"/>
    <property type="match status" value="1"/>
</dbReference>
<dbReference type="PROSITE" id="PS00888">
    <property type="entry name" value="CNMP_BINDING_1"/>
    <property type="match status" value="1"/>
</dbReference>
<reference evidence="13" key="2">
    <citation type="submission" date="2015-08" db="EMBL/GenBank/DDBJ databases">
        <title>Draft Genome Sequence of a Heterotrophic Facultative Anaerobic Bacterium Ardenticatena maritima Strain 110S.</title>
        <authorList>
            <person name="Kawaichi S."/>
            <person name="Yoshida T."/>
            <person name="Sako Y."/>
            <person name="Nakamura R."/>
        </authorList>
    </citation>
    <scope>NUCLEOTIDE SEQUENCE [LARGE SCALE GENOMIC DNA]</scope>
    <source>
        <strain evidence="13">110S</strain>
    </source>
</reference>
<keyword evidence="2" id="KW-0813">Transport</keyword>
<dbReference type="InterPro" id="IPR011990">
    <property type="entry name" value="TPR-like_helical_dom_sf"/>
</dbReference>
<dbReference type="Gene3D" id="2.60.120.10">
    <property type="entry name" value="Jelly Rolls"/>
    <property type="match status" value="1"/>
</dbReference>
<evidence type="ECO:0000256" key="1">
    <source>
        <dbReference type="ARBA" id="ARBA00004141"/>
    </source>
</evidence>
<dbReference type="GO" id="GO:0016020">
    <property type="term" value="C:membrane"/>
    <property type="evidence" value="ECO:0007669"/>
    <property type="project" value="UniProtKB-SubCell"/>
</dbReference>
<dbReference type="PROSITE" id="PS50293">
    <property type="entry name" value="TPR_REGION"/>
    <property type="match status" value="1"/>
</dbReference>
<evidence type="ECO:0000256" key="5">
    <source>
        <dbReference type="ARBA" id="ARBA00023065"/>
    </source>
</evidence>
<dbReference type="STRING" id="872965.SE16_01620"/>
<feature type="domain" description="Cyclic nucleotide-binding" evidence="10">
    <location>
        <begin position="835"/>
        <end position="957"/>
    </location>
</feature>
<comment type="subcellular location">
    <subcellularLocation>
        <location evidence="1">Membrane</location>
        <topology evidence="1">Multi-pass membrane protein</topology>
    </subcellularLocation>
</comment>
<evidence type="ECO:0000313" key="13">
    <source>
        <dbReference type="Proteomes" id="UP000037784"/>
    </source>
</evidence>
<dbReference type="PRINTS" id="PR00103">
    <property type="entry name" value="CAMPKINASE"/>
</dbReference>
<dbReference type="InterPro" id="IPR027417">
    <property type="entry name" value="P-loop_NTPase"/>
</dbReference>
<comment type="caution">
    <text evidence="12">The sequence shown here is derived from an EMBL/GenBank/DDBJ whole genome shotgun (WGS) entry which is preliminary data.</text>
</comment>
<dbReference type="InterPro" id="IPR014710">
    <property type="entry name" value="RmlC-like_jellyroll"/>
</dbReference>
<protein>
    <recommendedName>
        <fullName evidence="14">Adenylate cyclase</fullName>
    </recommendedName>
</protein>
<evidence type="ECO:0000256" key="4">
    <source>
        <dbReference type="ARBA" id="ARBA00022989"/>
    </source>
</evidence>
<dbReference type="OrthoDB" id="134770at2"/>
<dbReference type="PROSITE" id="PS50125">
    <property type="entry name" value="GUANYLATE_CYCLASE_2"/>
    <property type="match status" value="1"/>
</dbReference>
<keyword evidence="13" id="KW-1185">Reference proteome</keyword>
<keyword evidence="7" id="KW-1071">Ligand-gated ion channel</keyword>
<feature type="domain" description="Guanylate cyclase" evidence="11">
    <location>
        <begin position="995"/>
        <end position="1117"/>
    </location>
</feature>
<evidence type="ECO:0000256" key="3">
    <source>
        <dbReference type="ARBA" id="ARBA00022692"/>
    </source>
</evidence>
<evidence type="ECO:0000256" key="2">
    <source>
        <dbReference type="ARBA" id="ARBA00022448"/>
    </source>
</evidence>
<dbReference type="Pfam" id="PF13432">
    <property type="entry name" value="TPR_16"/>
    <property type="match status" value="1"/>
</dbReference>
<dbReference type="InterPro" id="IPR007111">
    <property type="entry name" value="NACHT_NTPase"/>
</dbReference>
<dbReference type="Pfam" id="PF13414">
    <property type="entry name" value="TPR_11"/>
    <property type="match status" value="1"/>
</dbReference>
<dbReference type="InParanoid" id="A0A0M9UCJ6"/>
<feature type="repeat" description="TPR" evidence="9">
    <location>
        <begin position="741"/>
        <end position="774"/>
    </location>
</feature>
<dbReference type="Gene3D" id="3.30.70.1230">
    <property type="entry name" value="Nucleotide cyclase"/>
    <property type="match status" value="1"/>
</dbReference>
<keyword evidence="5" id="KW-0406">Ion transport</keyword>
<dbReference type="InterPro" id="IPR018488">
    <property type="entry name" value="cNMP-bd_CS"/>
</dbReference>
<feature type="repeat" description="TPR" evidence="9">
    <location>
        <begin position="707"/>
        <end position="740"/>
    </location>
</feature>
<dbReference type="SMART" id="SM00100">
    <property type="entry name" value="cNMP"/>
    <property type="match status" value="1"/>
</dbReference>
<evidence type="ECO:0000256" key="9">
    <source>
        <dbReference type="PROSITE-ProRule" id="PRU00339"/>
    </source>
</evidence>
<accession>A0A0M9UCJ6</accession>
<keyword evidence="9" id="KW-0802">TPR repeat</keyword>
<evidence type="ECO:0000256" key="8">
    <source>
        <dbReference type="ARBA" id="ARBA00023303"/>
    </source>
</evidence>
<dbReference type="PROSITE" id="PS50042">
    <property type="entry name" value="CNMP_BINDING_3"/>
    <property type="match status" value="1"/>
</dbReference>
<organism evidence="12 13">
    <name type="scientific">Ardenticatena maritima</name>
    <dbReference type="NCBI Taxonomy" id="872965"/>
    <lineage>
        <taxon>Bacteria</taxon>
        <taxon>Bacillati</taxon>
        <taxon>Chloroflexota</taxon>
        <taxon>Ardenticatenia</taxon>
        <taxon>Ardenticatenales</taxon>
        <taxon>Ardenticatenaceae</taxon>
        <taxon>Ardenticatena</taxon>
    </lineage>
</organism>
<dbReference type="PROSITE" id="PS00889">
    <property type="entry name" value="CNMP_BINDING_2"/>
    <property type="match status" value="1"/>
</dbReference>
<dbReference type="RefSeq" id="WP_160316969.1">
    <property type="nucleotide sequence ID" value="NZ_BBZA01000089.1"/>
</dbReference>
<dbReference type="GO" id="GO:0005221">
    <property type="term" value="F:intracellularly cyclic nucleotide-activated monoatomic cation channel activity"/>
    <property type="evidence" value="ECO:0007669"/>
    <property type="project" value="InterPro"/>
</dbReference>
<reference evidence="12 13" key="1">
    <citation type="journal article" date="2015" name="Genome Announc.">
        <title>Draft Genome Sequence of a Heterotrophic Facultative Anaerobic Thermophilic Bacterium, Ardenticatena maritima Strain 110ST.</title>
        <authorList>
            <person name="Kawaichi S."/>
            <person name="Yoshida T."/>
            <person name="Sako Y."/>
            <person name="Nakamura R."/>
        </authorList>
    </citation>
    <scope>NUCLEOTIDE SEQUENCE [LARGE SCALE GENOMIC DNA]</scope>
    <source>
        <strain evidence="12 13">110S</strain>
    </source>
</reference>
<dbReference type="Gene3D" id="1.25.40.10">
    <property type="entry name" value="Tetratricopeptide repeat domain"/>
    <property type="match status" value="2"/>
</dbReference>
<dbReference type="CDD" id="cd00038">
    <property type="entry name" value="CAP_ED"/>
    <property type="match status" value="1"/>
</dbReference>
<dbReference type="GO" id="GO:0004016">
    <property type="term" value="F:adenylate cyclase activity"/>
    <property type="evidence" value="ECO:0007669"/>
    <property type="project" value="UniProtKB-ARBA"/>
</dbReference>